<organism evidence="1 2">
    <name type="scientific">Alistipes hominis</name>
    <dbReference type="NCBI Taxonomy" id="2763015"/>
    <lineage>
        <taxon>Bacteria</taxon>
        <taxon>Pseudomonadati</taxon>
        <taxon>Bacteroidota</taxon>
        <taxon>Bacteroidia</taxon>
        <taxon>Bacteroidales</taxon>
        <taxon>Rikenellaceae</taxon>
        <taxon>Alistipes</taxon>
    </lineage>
</organism>
<keyword evidence="2" id="KW-1185">Reference proteome</keyword>
<sequence length="393" mass="44582">MKRTSFVAIAFSVVFSGCVSSASRPDYPTDLLTITVDVGRNDDGKLIDSILEFSHYVILDPQQEVLIGKIKKLQLLDGHIGVASENKAYVFDSTGRLVHCWDRQGRGPNEYLQMTDMEIGREKDWVCHVYDKNAGKLLTYDMDDKAVSVKEMIPHAKAFKLLGDGLIAFNMGNGSSTFLQKEDYFNYRCIDSFGKTRISAVPFNKQMFGLSTQYDKGKSFFYRYGEQIYMSAQHNDTIYQVSDTSGRITPCLVFDLGVERPRADDENYPISNYQKGLGGEKPEVPVAFYKFPNGYLAEYTYDFRPYVLIANEQGEILYTGNSARDKNGVLLRPVPYLDFDNSGYLISYFSPVNIEADKKIGRRKGCDSALLDELSLKVSENSNPVLLFYKWIY</sequence>
<name>A0ABR7CM44_9BACT</name>
<evidence type="ECO:0000313" key="1">
    <source>
        <dbReference type="EMBL" id="MBC5616736.1"/>
    </source>
</evidence>
<proteinExistence type="predicted"/>
<dbReference type="EMBL" id="JACOOK010000003">
    <property type="protein sequence ID" value="MBC5616736.1"/>
    <property type="molecule type" value="Genomic_DNA"/>
</dbReference>
<evidence type="ECO:0000313" key="2">
    <source>
        <dbReference type="Proteomes" id="UP000636891"/>
    </source>
</evidence>
<accession>A0ABR7CM44</accession>
<dbReference type="PROSITE" id="PS51257">
    <property type="entry name" value="PROKAR_LIPOPROTEIN"/>
    <property type="match status" value="1"/>
</dbReference>
<reference evidence="1 2" key="1">
    <citation type="submission" date="2020-08" db="EMBL/GenBank/DDBJ databases">
        <title>Genome public.</title>
        <authorList>
            <person name="Liu C."/>
            <person name="Sun Q."/>
        </authorList>
    </citation>
    <scope>NUCLEOTIDE SEQUENCE [LARGE SCALE GENOMIC DNA]</scope>
    <source>
        <strain evidence="1 2">New-7</strain>
    </source>
</reference>
<dbReference type="Proteomes" id="UP000636891">
    <property type="component" value="Unassembled WGS sequence"/>
</dbReference>
<comment type="caution">
    <text evidence="1">The sequence shown here is derived from an EMBL/GenBank/DDBJ whole genome shotgun (WGS) entry which is preliminary data.</text>
</comment>
<protein>
    <submittedName>
        <fullName evidence="1">6-bladed beta-propeller</fullName>
    </submittedName>
</protein>
<dbReference type="Pfam" id="PF17170">
    <property type="entry name" value="DUF5128"/>
    <property type="match status" value="1"/>
</dbReference>
<dbReference type="RefSeq" id="WP_101572496.1">
    <property type="nucleotide sequence ID" value="NZ_JACOOK010000003.1"/>
</dbReference>
<gene>
    <name evidence="1" type="ORF">H8S08_06850</name>
</gene>